<reference evidence="2" key="1">
    <citation type="submission" date="2021-02" db="EMBL/GenBank/DDBJ databases">
        <authorList>
            <person name="Nowell W R."/>
        </authorList>
    </citation>
    <scope>NUCLEOTIDE SEQUENCE</scope>
</reference>
<evidence type="ECO:0000256" key="1">
    <source>
        <dbReference type="SAM" id="MobiDB-lite"/>
    </source>
</evidence>
<gene>
    <name evidence="2" type="ORF">OVA965_LOCUS31302</name>
    <name evidence="3" type="ORF">TMI583_LOCUS32128</name>
</gene>
<dbReference type="Proteomes" id="UP000682733">
    <property type="component" value="Unassembled WGS sequence"/>
</dbReference>
<feature type="compositionally biased region" description="Polar residues" evidence="1">
    <location>
        <begin position="324"/>
        <end position="346"/>
    </location>
</feature>
<feature type="region of interest" description="Disordered" evidence="1">
    <location>
        <begin position="430"/>
        <end position="453"/>
    </location>
</feature>
<dbReference type="Proteomes" id="UP000677228">
    <property type="component" value="Unassembled WGS sequence"/>
</dbReference>
<feature type="compositionally biased region" description="Polar residues" evidence="1">
    <location>
        <begin position="85"/>
        <end position="102"/>
    </location>
</feature>
<name>A0A8S2F802_9BILA</name>
<sequence length="453" mass="51283">PTYKEQKTKMLDRPETKYQQQPSSFQPQNNYLKTIPKPTDQDPSSSSEINLDLTSVPLVSLNNSSKSPSSLQILSQVFDNKKQQSKQITPIRSASFTLNKSDQNNTSPIMTVTTATESINNQPYYGESKSDVTDSNERSNLFNTRPLNHNNDGRSRHCGPLITTNQVYVMTTNKNTLQPSSSSTNSSTFMTTSPSHSSPYETVTSPSTSHKLLSHSQPANYFSRLPQQQRPNRPILDLTSSMKSLSFDSATNTNSDNLSSLNQRENNNRQSSSQIVLNTSAHAKPLDQTSTNLLYNEENTQTPSCFTPKRRPCHRQNAVRYKSFDNQNQNIEHSSRSPTPRQNESGSEVKRLSRSSTRISDQLPSSLSSTTTSFTTTPNRIYSSDHDYSYISRYQSIERRAKHSPSFDINNELREISWNVKEKAKLFEKLQPHSQTSKTQQRQNILTGRENYV</sequence>
<feature type="non-terminal residue" evidence="2">
    <location>
        <position position="1"/>
    </location>
</feature>
<feature type="compositionally biased region" description="Basic and acidic residues" evidence="1">
    <location>
        <begin position="1"/>
        <end position="16"/>
    </location>
</feature>
<feature type="compositionally biased region" description="Low complexity" evidence="1">
    <location>
        <begin position="180"/>
        <end position="195"/>
    </location>
</feature>
<feature type="region of interest" description="Disordered" evidence="1">
    <location>
        <begin position="80"/>
        <end position="102"/>
    </location>
</feature>
<organism evidence="2 4">
    <name type="scientific">Didymodactylos carnosus</name>
    <dbReference type="NCBI Taxonomy" id="1234261"/>
    <lineage>
        <taxon>Eukaryota</taxon>
        <taxon>Metazoa</taxon>
        <taxon>Spiralia</taxon>
        <taxon>Gnathifera</taxon>
        <taxon>Rotifera</taxon>
        <taxon>Eurotatoria</taxon>
        <taxon>Bdelloidea</taxon>
        <taxon>Philodinida</taxon>
        <taxon>Philodinidae</taxon>
        <taxon>Didymodactylos</taxon>
    </lineage>
</organism>
<proteinExistence type="predicted"/>
<feature type="region of interest" description="Disordered" evidence="1">
    <location>
        <begin position="118"/>
        <end position="138"/>
    </location>
</feature>
<comment type="caution">
    <text evidence="2">The sequence shown here is derived from an EMBL/GenBank/DDBJ whole genome shotgun (WGS) entry which is preliminary data.</text>
</comment>
<feature type="compositionally biased region" description="Polar residues" evidence="1">
    <location>
        <begin position="196"/>
        <end position="214"/>
    </location>
</feature>
<accession>A0A8S2F802</accession>
<feature type="compositionally biased region" description="Low complexity" evidence="1">
    <location>
        <begin position="248"/>
        <end position="272"/>
    </location>
</feature>
<feature type="compositionally biased region" description="Basic and acidic residues" evidence="1">
    <location>
        <begin position="128"/>
        <end position="137"/>
    </location>
</feature>
<dbReference type="EMBL" id="CAJOBA010045070">
    <property type="protein sequence ID" value="CAF4172271.1"/>
    <property type="molecule type" value="Genomic_DNA"/>
</dbReference>
<dbReference type="EMBL" id="CAJNOK010023418">
    <property type="protein sequence ID" value="CAF1362427.1"/>
    <property type="molecule type" value="Genomic_DNA"/>
</dbReference>
<evidence type="ECO:0000313" key="4">
    <source>
        <dbReference type="Proteomes" id="UP000677228"/>
    </source>
</evidence>
<feature type="region of interest" description="Disordered" evidence="1">
    <location>
        <begin position="175"/>
        <end position="214"/>
    </location>
</feature>
<feature type="region of interest" description="Disordered" evidence="1">
    <location>
        <begin position="247"/>
        <end position="272"/>
    </location>
</feature>
<evidence type="ECO:0000313" key="3">
    <source>
        <dbReference type="EMBL" id="CAF4172271.1"/>
    </source>
</evidence>
<dbReference type="AlphaFoldDB" id="A0A8S2F802"/>
<feature type="compositionally biased region" description="Low complexity" evidence="1">
    <location>
        <begin position="18"/>
        <end position="31"/>
    </location>
</feature>
<feature type="compositionally biased region" description="Polar residues" evidence="1">
    <location>
        <begin position="354"/>
        <end position="364"/>
    </location>
</feature>
<protein>
    <submittedName>
        <fullName evidence="2">Uncharacterized protein</fullName>
    </submittedName>
</protein>
<feature type="region of interest" description="Disordered" evidence="1">
    <location>
        <begin position="320"/>
        <end position="378"/>
    </location>
</feature>
<feature type="region of interest" description="Disordered" evidence="1">
    <location>
        <begin position="1"/>
        <end position="49"/>
    </location>
</feature>
<feature type="compositionally biased region" description="Polar residues" evidence="1">
    <location>
        <begin position="432"/>
        <end position="446"/>
    </location>
</feature>
<feature type="compositionally biased region" description="Low complexity" evidence="1">
    <location>
        <begin position="365"/>
        <end position="378"/>
    </location>
</feature>
<evidence type="ECO:0000313" key="2">
    <source>
        <dbReference type="EMBL" id="CAF1362427.1"/>
    </source>
</evidence>